<dbReference type="EMBL" id="JANCLT010000005">
    <property type="protein sequence ID" value="MCP8969286.1"/>
    <property type="molecule type" value="Genomic_DNA"/>
</dbReference>
<reference evidence="1" key="1">
    <citation type="submission" date="2022-07" db="EMBL/GenBank/DDBJ databases">
        <authorList>
            <person name="Li W.-J."/>
            <person name="Deng Q.-Q."/>
        </authorList>
    </citation>
    <scope>NUCLEOTIDE SEQUENCE</scope>
    <source>
        <strain evidence="1">SYSU M60031</strain>
    </source>
</reference>
<organism evidence="1 2">
    <name type="scientific">Ectobacillus ponti</name>
    <dbReference type="NCBI Taxonomy" id="2961894"/>
    <lineage>
        <taxon>Bacteria</taxon>
        <taxon>Bacillati</taxon>
        <taxon>Bacillota</taxon>
        <taxon>Bacilli</taxon>
        <taxon>Bacillales</taxon>
        <taxon>Bacillaceae</taxon>
        <taxon>Ectobacillus</taxon>
    </lineage>
</organism>
<proteinExistence type="predicted"/>
<dbReference type="RefSeq" id="WP_254759196.1">
    <property type="nucleotide sequence ID" value="NZ_JANCLT010000005.1"/>
</dbReference>
<name>A0AA41XC28_9BACI</name>
<comment type="caution">
    <text evidence="1">The sequence shown here is derived from an EMBL/GenBank/DDBJ whole genome shotgun (WGS) entry which is preliminary data.</text>
</comment>
<sequence>MKQELMNPPRLHRLITLVFSNLKRNPSSSSDSLFLSSDWLSHRFFLKNLNDSFY</sequence>
<dbReference type="Proteomes" id="UP001156102">
    <property type="component" value="Unassembled WGS sequence"/>
</dbReference>
<dbReference type="AlphaFoldDB" id="A0AA41XC28"/>
<protein>
    <submittedName>
        <fullName evidence="1">Uncharacterized protein</fullName>
    </submittedName>
</protein>
<evidence type="ECO:0000313" key="2">
    <source>
        <dbReference type="Proteomes" id="UP001156102"/>
    </source>
</evidence>
<keyword evidence="2" id="KW-1185">Reference proteome</keyword>
<evidence type="ECO:0000313" key="1">
    <source>
        <dbReference type="EMBL" id="MCP8969286.1"/>
    </source>
</evidence>
<gene>
    <name evidence="1" type="ORF">NK662_12125</name>
</gene>
<accession>A0AA41XC28</accession>